<dbReference type="RefSeq" id="XP_020070350.1">
    <property type="nucleotide sequence ID" value="XM_020215128.1"/>
</dbReference>
<proteinExistence type="predicted"/>
<dbReference type="Proteomes" id="UP000094389">
    <property type="component" value="Unassembled WGS sequence"/>
</dbReference>
<evidence type="ECO:0000313" key="2">
    <source>
        <dbReference type="EMBL" id="ODV73311.1"/>
    </source>
</evidence>
<feature type="region of interest" description="Disordered" evidence="1">
    <location>
        <begin position="200"/>
        <end position="249"/>
    </location>
</feature>
<dbReference type="GeneID" id="30989524"/>
<sequence>MSNRTTAAGDLLIDHVCECEPLSPIAKLNEVPRLWADVEETLKGWLTGSGGSGWTDQSVRRMVRCTRYTMVEDEWNKFPNLAEAIWTMLNGAVKRFIPDASSWQGNEILYFINDKVLNSPVDVLICQFNRGTSLEKLFVMDEFFKSAKHTHKLISNIVSMSDLKRAEVRYICERFAIKNFDDLQSFPRPSLELAAAKIKEGRPGAAPKPQNVEPVNNDIDDNKATGKSSKADARAGSSSSTSSSSPEPAKKDIMRFKHKLCPLLMYDIEDDQNQVVEHFARFGVYEDECLLLNSTLDILATLTYAGEDCEITWHESYTLANPGVGEGRVYHAIMSQEYGSWIYDALEIHRNMFHKSPEELWEELDYLGVDMPEAIELEDFEYCIKQCVCYDPKYTASAPNDVVFISAVPGPDHSTYFTAVDRYTGFTILRPVRHFFHLDEMAEFISLLKQMAQDGGRTVKRVLCCTLSRDEIPPFISASDYDNTPLINYCSRNGISIEFEDPGDMDTMRLIKQEWRIRVGATLVDGGFCREFWPWVSRHIVAIDNNFVISTEAGHGEAGRQTSCECFADWSRSLHDVFRKLTELKIGSKIRFKDNRGVMVNGVYLGFVDYKLETIFAFDPVLKHVSVTDDFELVGPPNIAYNRTLAL</sequence>
<dbReference type="AlphaFoldDB" id="A0A1E4S1G9"/>
<organism evidence="2 3">
    <name type="scientific">Cyberlindnera jadinii (strain ATCC 18201 / CBS 1600 / BCRC 20928 / JCM 3617 / NBRC 0987 / NRRL Y-1542)</name>
    <name type="common">Torula yeast</name>
    <name type="synonym">Candida utilis</name>
    <dbReference type="NCBI Taxonomy" id="983966"/>
    <lineage>
        <taxon>Eukaryota</taxon>
        <taxon>Fungi</taxon>
        <taxon>Dikarya</taxon>
        <taxon>Ascomycota</taxon>
        <taxon>Saccharomycotina</taxon>
        <taxon>Saccharomycetes</taxon>
        <taxon>Phaffomycetales</taxon>
        <taxon>Phaffomycetaceae</taxon>
        <taxon>Cyberlindnera</taxon>
    </lineage>
</organism>
<reference evidence="2 3" key="1">
    <citation type="journal article" date="2016" name="Proc. Natl. Acad. Sci. U.S.A.">
        <title>Comparative genomics of biotechnologically important yeasts.</title>
        <authorList>
            <person name="Riley R."/>
            <person name="Haridas S."/>
            <person name="Wolfe K.H."/>
            <person name="Lopes M.R."/>
            <person name="Hittinger C.T."/>
            <person name="Goeker M."/>
            <person name="Salamov A.A."/>
            <person name="Wisecaver J.H."/>
            <person name="Long T.M."/>
            <person name="Calvey C.H."/>
            <person name="Aerts A.L."/>
            <person name="Barry K.W."/>
            <person name="Choi C."/>
            <person name="Clum A."/>
            <person name="Coughlan A.Y."/>
            <person name="Deshpande S."/>
            <person name="Douglass A.P."/>
            <person name="Hanson S.J."/>
            <person name="Klenk H.-P."/>
            <person name="LaButti K.M."/>
            <person name="Lapidus A."/>
            <person name="Lindquist E.A."/>
            <person name="Lipzen A.M."/>
            <person name="Meier-Kolthoff J.P."/>
            <person name="Ohm R.A."/>
            <person name="Otillar R.P."/>
            <person name="Pangilinan J.L."/>
            <person name="Peng Y."/>
            <person name="Rokas A."/>
            <person name="Rosa C.A."/>
            <person name="Scheuner C."/>
            <person name="Sibirny A.A."/>
            <person name="Slot J.C."/>
            <person name="Stielow J.B."/>
            <person name="Sun H."/>
            <person name="Kurtzman C.P."/>
            <person name="Blackwell M."/>
            <person name="Grigoriev I.V."/>
            <person name="Jeffries T.W."/>
        </authorList>
    </citation>
    <scope>NUCLEOTIDE SEQUENCE [LARGE SCALE GENOMIC DNA]</scope>
    <source>
        <strain evidence="3">ATCC 18201 / CBS 1600 / BCRC 20928 / JCM 3617 / NBRC 0987 / NRRL Y-1542</strain>
    </source>
</reference>
<keyword evidence="3" id="KW-1185">Reference proteome</keyword>
<feature type="compositionally biased region" description="Basic and acidic residues" evidence="1">
    <location>
        <begin position="220"/>
        <end position="233"/>
    </location>
</feature>
<evidence type="ECO:0000256" key="1">
    <source>
        <dbReference type="SAM" id="MobiDB-lite"/>
    </source>
</evidence>
<name>A0A1E4S1G9_CYBJN</name>
<accession>A0A1E4S1G9</accession>
<protein>
    <submittedName>
        <fullName evidence="2">Uncharacterized protein</fullName>
    </submittedName>
</protein>
<dbReference type="EMBL" id="KV453931">
    <property type="protein sequence ID" value="ODV73311.1"/>
    <property type="molecule type" value="Genomic_DNA"/>
</dbReference>
<evidence type="ECO:0000313" key="3">
    <source>
        <dbReference type="Proteomes" id="UP000094389"/>
    </source>
</evidence>
<gene>
    <name evidence="2" type="ORF">CYBJADRAFT_167898</name>
</gene>